<feature type="region of interest" description="Disordered" evidence="1">
    <location>
        <begin position="1"/>
        <end position="40"/>
    </location>
</feature>
<organism evidence="2 3">
    <name type="scientific">Cylicostephanus goldi</name>
    <name type="common">Nematode worm</name>
    <dbReference type="NCBI Taxonomy" id="71465"/>
    <lineage>
        <taxon>Eukaryota</taxon>
        <taxon>Metazoa</taxon>
        <taxon>Ecdysozoa</taxon>
        <taxon>Nematoda</taxon>
        <taxon>Chromadorea</taxon>
        <taxon>Rhabditida</taxon>
        <taxon>Rhabditina</taxon>
        <taxon>Rhabditomorpha</taxon>
        <taxon>Strongyloidea</taxon>
        <taxon>Strongylidae</taxon>
        <taxon>Cylicostephanus</taxon>
    </lineage>
</organism>
<dbReference type="Proteomes" id="UP000271889">
    <property type="component" value="Unassembled WGS sequence"/>
</dbReference>
<feature type="region of interest" description="Disordered" evidence="1">
    <location>
        <begin position="148"/>
        <end position="172"/>
    </location>
</feature>
<feature type="region of interest" description="Disordered" evidence="1">
    <location>
        <begin position="83"/>
        <end position="125"/>
    </location>
</feature>
<keyword evidence="3" id="KW-1185">Reference proteome</keyword>
<gene>
    <name evidence="2" type="ORF">CGOC_LOCUS923</name>
</gene>
<feature type="compositionally biased region" description="Basic and acidic residues" evidence="1">
    <location>
        <begin position="110"/>
        <end position="125"/>
    </location>
</feature>
<accession>A0A3P6Q632</accession>
<proteinExistence type="predicted"/>
<sequence length="172" mass="19323">MVSTHDAEAIGSLQLSPVESSLAGTVQENEGRISRNSQSPDIIMIKEVVKAADKISIPTVSHQQPVSVCDDSINRGQTVISRSDAEQLSSGNECKPKSYTRTARKARLRRWAETEQQRKDRLAREAKRARLKRLAETEDQKRARLAKAAENAKMWRSRAREQKAEDVAIRKS</sequence>
<evidence type="ECO:0000256" key="1">
    <source>
        <dbReference type="SAM" id="MobiDB-lite"/>
    </source>
</evidence>
<evidence type="ECO:0000313" key="2">
    <source>
        <dbReference type="EMBL" id="VDK47046.1"/>
    </source>
</evidence>
<reference evidence="2 3" key="1">
    <citation type="submission" date="2018-11" db="EMBL/GenBank/DDBJ databases">
        <authorList>
            <consortium name="Pathogen Informatics"/>
        </authorList>
    </citation>
    <scope>NUCLEOTIDE SEQUENCE [LARGE SCALE GENOMIC DNA]</scope>
</reference>
<feature type="compositionally biased region" description="Polar residues" evidence="1">
    <location>
        <begin position="83"/>
        <end position="92"/>
    </location>
</feature>
<protein>
    <submittedName>
        <fullName evidence="2">Uncharacterized protein</fullName>
    </submittedName>
</protein>
<feature type="compositionally biased region" description="Basic and acidic residues" evidence="1">
    <location>
        <begin position="158"/>
        <end position="172"/>
    </location>
</feature>
<dbReference type="EMBL" id="UYRV01001474">
    <property type="protein sequence ID" value="VDK47046.1"/>
    <property type="molecule type" value="Genomic_DNA"/>
</dbReference>
<name>A0A3P6Q632_CYLGO</name>
<evidence type="ECO:0000313" key="3">
    <source>
        <dbReference type="Proteomes" id="UP000271889"/>
    </source>
</evidence>
<feature type="compositionally biased region" description="Polar residues" evidence="1">
    <location>
        <begin position="13"/>
        <end position="40"/>
    </location>
</feature>
<dbReference type="AlphaFoldDB" id="A0A3P6Q632"/>